<protein>
    <submittedName>
        <fullName evidence="2">D-alanyl-d-alanine carboxypeptidase</fullName>
        <ecNumber evidence="2">3.4.16.4</ecNumber>
    </submittedName>
</protein>
<keyword evidence="2" id="KW-0121">Carboxypeptidase</keyword>
<reference evidence="2" key="1">
    <citation type="journal article" date="2015" name="Proc. Natl. Acad. Sci. U.S.A.">
        <title>Networks of energetic and metabolic interactions define dynamics in microbial communities.</title>
        <authorList>
            <person name="Embree M."/>
            <person name="Liu J.K."/>
            <person name="Al-Bassam M.M."/>
            <person name="Zengler K."/>
        </authorList>
    </citation>
    <scope>NUCLEOTIDE SEQUENCE</scope>
</reference>
<feature type="transmembrane region" description="Helical" evidence="1">
    <location>
        <begin position="169"/>
        <end position="187"/>
    </location>
</feature>
<name>A0A0W8E119_9ZZZZ</name>
<evidence type="ECO:0000313" key="2">
    <source>
        <dbReference type="EMBL" id="KUG02359.1"/>
    </source>
</evidence>
<sequence length="243" mass="27326">MMRSILIFGANDLRSIARDSLLIYMLLVPWLLVLLMRLLIPLAGDWFALNYQVALVEYYPLILSFFIILEIPLVFGVIFGLLMLDEKDEQIFTAIQVTPVSVVDYALYRFLAAALASMLYVFLTLYATGMVSLSVVISTLPVILLTGLLSVFVLVFLISFGNNKVEGLAFMKGFGILMLGPLAAYFWDSPWQHLLGVLPSYWPAKAFWLISIGSTAWPYVITGAVYLSLLIACLLFRFKKRLT</sequence>
<feature type="transmembrane region" description="Helical" evidence="1">
    <location>
        <begin position="207"/>
        <end position="236"/>
    </location>
</feature>
<keyword evidence="2" id="KW-0645">Protease</keyword>
<gene>
    <name evidence="2" type="ORF">ASZ90_020275</name>
</gene>
<accession>A0A0W8E119</accession>
<dbReference type="GO" id="GO:0009002">
    <property type="term" value="F:serine-type D-Ala-D-Ala carboxypeptidase activity"/>
    <property type="evidence" value="ECO:0007669"/>
    <property type="project" value="UniProtKB-EC"/>
</dbReference>
<keyword evidence="1" id="KW-1133">Transmembrane helix</keyword>
<evidence type="ECO:0000256" key="1">
    <source>
        <dbReference type="SAM" id="Phobius"/>
    </source>
</evidence>
<dbReference type="EMBL" id="LNQE01001923">
    <property type="protein sequence ID" value="KUG02359.1"/>
    <property type="molecule type" value="Genomic_DNA"/>
</dbReference>
<dbReference type="AlphaFoldDB" id="A0A0W8E119"/>
<comment type="caution">
    <text evidence="2">The sequence shown here is derived from an EMBL/GenBank/DDBJ whole genome shotgun (WGS) entry which is preliminary data.</text>
</comment>
<keyword evidence="2" id="KW-0378">Hydrolase</keyword>
<organism evidence="2">
    <name type="scientific">hydrocarbon metagenome</name>
    <dbReference type="NCBI Taxonomy" id="938273"/>
    <lineage>
        <taxon>unclassified sequences</taxon>
        <taxon>metagenomes</taxon>
        <taxon>ecological metagenomes</taxon>
    </lineage>
</organism>
<keyword evidence="1" id="KW-0472">Membrane</keyword>
<dbReference type="EC" id="3.4.16.4" evidence="2"/>
<keyword evidence="1" id="KW-0812">Transmembrane</keyword>
<proteinExistence type="predicted"/>
<feature type="transmembrane region" description="Helical" evidence="1">
    <location>
        <begin position="105"/>
        <end position="127"/>
    </location>
</feature>
<feature type="transmembrane region" description="Helical" evidence="1">
    <location>
        <begin position="133"/>
        <end position="157"/>
    </location>
</feature>
<feature type="transmembrane region" description="Helical" evidence="1">
    <location>
        <begin position="21"/>
        <end position="40"/>
    </location>
</feature>
<feature type="transmembrane region" description="Helical" evidence="1">
    <location>
        <begin position="60"/>
        <end position="84"/>
    </location>
</feature>